<sequence>MLKKSIYENVILDVDAMFDDGKMLKGSIALVTKEYDIKLPEDKNKEEYILYKEEFTVEVKDDRAEYKFVIKDIIDDNNIRQEDIAYVKGWIDVDGEGEYDREYDLEVFLEVCKELITKDMLVAMGCEEASEREDLIKALNKYCKQYEINTPIRIAHFLSQTAHESGGFKEFEEDDTYRESIAIQNNCYKKYRESPEGKDIVLEPMIKGGKQVDFKCKQPEYFNCKYGGKQENTKINPNDSNKQYYYQIEDGYKYRGRGLIQITRRSAYKNFTQRYNSKYPDDKQDFESNPNLIKEEKYAVASACDYWRNNGIVQRDINVLADNGSDDSVVLSISREINGYAQEIPNGYNDINKPLSRLQLFHKLKKYMRL</sequence>
<evidence type="ECO:0000313" key="2">
    <source>
        <dbReference type="EMBL" id="RXI24675.1"/>
    </source>
</evidence>
<organism evidence="1 3">
    <name type="scientific">Aliarcobacter skirrowii CCUG 10374</name>
    <dbReference type="NCBI Taxonomy" id="1032239"/>
    <lineage>
        <taxon>Bacteria</taxon>
        <taxon>Pseudomonadati</taxon>
        <taxon>Campylobacterota</taxon>
        <taxon>Epsilonproteobacteria</taxon>
        <taxon>Campylobacterales</taxon>
        <taxon>Arcobacteraceae</taxon>
        <taxon>Aliarcobacter</taxon>
    </lineage>
</organism>
<dbReference type="EMBL" id="CP032099">
    <property type="protein sequence ID" value="AXX84635.1"/>
    <property type="molecule type" value="Genomic_DNA"/>
</dbReference>
<proteinExistence type="predicted"/>
<evidence type="ECO:0000313" key="4">
    <source>
        <dbReference type="Proteomes" id="UP000290580"/>
    </source>
</evidence>
<evidence type="ECO:0000313" key="1">
    <source>
        <dbReference type="EMBL" id="AXX84635.1"/>
    </source>
</evidence>
<protein>
    <submittedName>
        <fullName evidence="1">Chitinase</fullName>
    </submittedName>
</protein>
<dbReference type="SUPFAM" id="SSF53955">
    <property type="entry name" value="Lysozyme-like"/>
    <property type="match status" value="1"/>
</dbReference>
<dbReference type="Proteomes" id="UP000290580">
    <property type="component" value="Unassembled WGS sequence"/>
</dbReference>
<dbReference type="Gene3D" id="1.10.530.10">
    <property type="match status" value="1"/>
</dbReference>
<dbReference type="AlphaFoldDB" id="A0AAD0SL76"/>
<dbReference type="InterPro" id="IPR023346">
    <property type="entry name" value="Lysozyme-like_dom_sf"/>
</dbReference>
<dbReference type="GeneID" id="61750567"/>
<reference evidence="2 4" key="1">
    <citation type="submission" date="2017-09" db="EMBL/GenBank/DDBJ databases">
        <title>Genomics of the genus Arcobacter.</title>
        <authorList>
            <person name="Perez-Cataluna A."/>
            <person name="Figueras M.J."/>
            <person name="Salas-Masso N."/>
        </authorList>
    </citation>
    <scope>NUCLEOTIDE SEQUENCE [LARGE SCALE GENOMIC DNA]</scope>
    <source>
        <strain evidence="2 4">LMG 6621</strain>
    </source>
</reference>
<reference evidence="1 3" key="2">
    <citation type="submission" date="2018-08" db="EMBL/GenBank/DDBJ databases">
        <title>Complete genome of the Arcobacter skirrowii type strain LMG 6621.</title>
        <authorList>
            <person name="Miller W.G."/>
            <person name="Yee E."/>
            <person name="Bono J.L."/>
        </authorList>
    </citation>
    <scope>NUCLEOTIDE SEQUENCE [LARGE SCALE GENOMIC DNA]</scope>
    <source>
        <strain evidence="1 3">CCUG 10374</strain>
    </source>
</reference>
<name>A0AAD0SL76_9BACT</name>
<accession>A0AAD0SL76</accession>
<dbReference type="EMBL" id="NXIC01000011">
    <property type="protein sequence ID" value="RXI24675.1"/>
    <property type="molecule type" value="Genomic_DNA"/>
</dbReference>
<gene>
    <name evidence="1" type="ORF">ASKIR_0814</name>
    <name evidence="2" type="ORF">CP959_10075</name>
</gene>
<keyword evidence="4" id="KW-1185">Reference proteome</keyword>
<evidence type="ECO:0000313" key="3">
    <source>
        <dbReference type="Proteomes" id="UP000262029"/>
    </source>
</evidence>
<dbReference type="RefSeq" id="WP_115588548.1">
    <property type="nucleotide sequence ID" value="NZ_CP032099.1"/>
</dbReference>
<dbReference type="Proteomes" id="UP000262029">
    <property type="component" value="Chromosome"/>
</dbReference>